<keyword evidence="3 5" id="KW-1133">Transmembrane helix</keyword>
<name>A0A0D7B6W9_9AGAR</name>
<dbReference type="InterPro" id="IPR008253">
    <property type="entry name" value="Marvel"/>
</dbReference>
<reference evidence="7 8" key="1">
    <citation type="journal article" date="2015" name="Fungal Genet. Biol.">
        <title>Evolution of novel wood decay mechanisms in Agaricales revealed by the genome sequences of Fistulina hepatica and Cylindrobasidium torrendii.</title>
        <authorList>
            <person name="Floudas D."/>
            <person name="Held B.W."/>
            <person name="Riley R."/>
            <person name="Nagy L.G."/>
            <person name="Koehler G."/>
            <person name="Ransdell A.S."/>
            <person name="Younus H."/>
            <person name="Chow J."/>
            <person name="Chiniquy J."/>
            <person name="Lipzen A."/>
            <person name="Tritt A."/>
            <person name="Sun H."/>
            <person name="Haridas S."/>
            <person name="LaButti K."/>
            <person name="Ohm R.A."/>
            <person name="Kues U."/>
            <person name="Blanchette R.A."/>
            <person name="Grigoriev I.V."/>
            <person name="Minto R.E."/>
            <person name="Hibbett D.S."/>
        </authorList>
    </citation>
    <scope>NUCLEOTIDE SEQUENCE [LARGE SCALE GENOMIC DNA]</scope>
    <source>
        <strain evidence="7 8">FP15055 ss-10</strain>
    </source>
</reference>
<dbReference type="EMBL" id="KN880571">
    <property type="protein sequence ID" value="KIY65939.1"/>
    <property type="molecule type" value="Genomic_DNA"/>
</dbReference>
<protein>
    <recommendedName>
        <fullName evidence="6">MARVEL domain-containing protein</fullName>
    </recommendedName>
</protein>
<keyword evidence="2 5" id="KW-0812">Transmembrane</keyword>
<dbReference type="OrthoDB" id="2117453at2759"/>
<evidence type="ECO:0000256" key="3">
    <source>
        <dbReference type="ARBA" id="ARBA00022989"/>
    </source>
</evidence>
<evidence type="ECO:0000256" key="5">
    <source>
        <dbReference type="SAM" id="Phobius"/>
    </source>
</evidence>
<gene>
    <name evidence="7" type="ORF">CYLTODRAFT_423879</name>
</gene>
<keyword evidence="4 5" id="KW-0472">Membrane</keyword>
<dbReference type="AlphaFoldDB" id="A0A0D7B6W9"/>
<evidence type="ECO:0000313" key="7">
    <source>
        <dbReference type="EMBL" id="KIY65939.1"/>
    </source>
</evidence>
<comment type="subcellular location">
    <subcellularLocation>
        <location evidence="1">Membrane</location>
        <topology evidence="1">Multi-pass membrane protein</topology>
    </subcellularLocation>
</comment>
<dbReference type="Proteomes" id="UP000054007">
    <property type="component" value="Unassembled WGS sequence"/>
</dbReference>
<sequence length="170" mass="18709">MKSGIDGHIRRGHPIIFGLLILFGIVELAISAWLTSRFSKYHNESSGSEESRVNYTLFCSIWTVVLGAVYLVLFFYAATGSALTSILSHIVFFSLTWIFWTAAAAAITEMLGGGLNCGTQKEFVYCGQLNALEAFAWMEWIFTTFALIFVIVRGIKAARRGDGYGGSLVV</sequence>
<feature type="transmembrane region" description="Helical" evidence="5">
    <location>
        <begin position="134"/>
        <end position="152"/>
    </location>
</feature>
<proteinExistence type="predicted"/>
<evidence type="ECO:0000256" key="2">
    <source>
        <dbReference type="ARBA" id="ARBA00022692"/>
    </source>
</evidence>
<feature type="transmembrane region" description="Helical" evidence="5">
    <location>
        <begin position="12"/>
        <end position="35"/>
    </location>
</feature>
<keyword evidence="8" id="KW-1185">Reference proteome</keyword>
<feature type="transmembrane region" description="Helical" evidence="5">
    <location>
        <begin position="90"/>
        <end position="114"/>
    </location>
</feature>
<feature type="transmembrane region" description="Helical" evidence="5">
    <location>
        <begin position="55"/>
        <end position="78"/>
    </location>
</feature>
<evidence type="ECO:0000256" key="1">
    <source>
        <dbReference type="ARBA" id="ARBA00004141"/>
    </source>
</evidence>
<evidence type="ECO:0000256" key="4">
    <source>
        <dbReference type="ARBA" id="ARBA00023136"/>
    </source>
</evidence>
<dbReference type="Pfam" id="PF01284">
    <property type="entry name" value="MARVEL"/>
    <property type="match status" value="1"/>
</dbReference>
<dbReference type="STRING" id="1314674.A0A0D7B6W9"/>
<feature type="domain" description="MARVEL" evidence="6">
    <location>
        <begin position="10"/>
        <end position="149"/>
    </location>
</feature>
<organism evidence="7 8">
    <name type="scientific">Cylindrobasidium torrendii FP15055 ss-10</name>
    <dbReference type="NCBI Taxonomy" id="1314674"/>
    <lineage>
        <taxon>Eukaryota</taxon>
        <taxon>Fungi</taxon>
        <taxon>Dikarya</taxon>
        <taxon>Basidiomycota</taxon>
        <taxon>Agaricomycotina</taxon>
        <taxon>Agaricomycetes</taxon>
        <taxon>Agaricomycetidae</taxon>
        <taxon>Agaricales</taxon>
        <taxon>Marasmiineae</taxon>
        <taxon>Physalacriaceae</taxon>
        <taxon>Cylindrobasidium</taxon>
    </lineage>
</organism>
<dbReference type="GO" id="GO:0016020">
    <property type="term" value="C:membrane"/>
    <property type="evidence" value="ECO:0007669"/>
    <property type="project" value="UniProtKB-SubCell"/>
</dbReference>
<accession>A0A0D7B6W9</accession>
<evidence type="ECO:0000259" key="6">
    <source>
        <dbReference type="Pfam" id="PF01284"/>
    </source>
</evidence>
<evidence type="ECO:0000313" key="8">
    <source>
        <dbReference type="Proteomes" id="UP000054007"/>
    </source>
</evidence>